<dbReference type="InterPro" id="IPR008979">
    <property type="entry name" value="Galactose-bd-like_sf"/>
</dbReference>
<feature type="domain" description="FMN hydroxy acid dehydrogenase" evidence="9">
    <location>
        <begin position="1"/>
        <end position="361"/>
    </location>
</feature>
<dbReference type="PANTHER" id="PTHR10578:SF67">
    <property type="entry name" value="PEROXISOMAL (S)-2-HYDROXYACID OXIDASE GLO3"/>
    <property type="match status" value="1"/>
</dbReference>
<evidence type="ECO:0000256" key="7">
    <source>
        <dbReference type="ARBA" id="ARBA00023140"/>
    </source>
</evidence>
<dbReference type="Proteomes" id="UP000251960">
    <property type="component" value="Chromosome 2"/>
</dbReference>
<evidence type="ECO:0000256" key="2">
    <source>
        <dbReference type="ARBA" id="ARBA00004275"/>
    </source>
</evidence>
<comment type="similarity">
    <text evidence="8">Belongs to the FMN-dependent alpha-hydroxy acid dehydrogenase family.</text>
</comment>
<dbReference type="Gene3D" id="3.80.10.10">
    <property type="entry name" value="Ribonuclease Inhibitor"/>
    <property type="match status" value="1"/>
</dbReference>
<evidence type="ECO:0000256" key="1">
    <source>
        <dbReference type="ARBA" id="ARBA00001917"/>
    </source>
</evidence>
<evidence type="ECO:0000259" key="9">
    <source>
        <dbReference type="PROSITE" id="PS51349"/>
    </source>
</evidence>
<dbReference type="InterPro" id="IPR008259">
    <property type="entry name" value="FMN_hydac_DH_AS"/>
</dbReference>
<dbReference type="CDD" id="cd02809">
    <property type="entry name" value="alpha_hydroxyacid_oxid_FMN"/>
    <property type="match status" value="1"/>
</dbReference>
<dbReference type="GO" id="GO:0010181">
    <property type="term" value="F:FMN binding"/>
    <property type="evidence" value="ECO:0007669"/>
    <property type="project" value="InterPro"/>
</dbReference>
<comment type="cofactor">
    <cofactor evidence="1">
        <name>FMN</name>
        <dbReference type="ChEBI" id="CHEBI:58210"/>
    </cofactor>
</comment>
<dbReference type="GO" id="GO:0050665">
    <property type="term" value="P:hydrogen peroxide biosynthetic process"/>
    <property type="evidence" value="ECO:0007669"/>
    <property type="project" value="UniProtKB-ARBA"/>
</dbReference>
<dbReference type="InterPro" id="IPR041392">
    <property type="entry name" value="GHD"/>
</dbReference>
<dbReference type="InterPro" id="IPR032675">
    <property type="entry name" value="LRR_dom_sf"/>
</dbReference>
<keyword evidence="7" id="KW-0576">Peroxisome</keyword>
<dbReference type="AlphaFoldDB" id="A0A3L6FQ93"/>
<evidence type="ECO:0000313" key="10">
    <source>
        <dbReference type="EMBL" id="PWZ37055.1"/>
    </source>
</evidence>
<dbReference type="SUPFAM" id="SSF49785">
    <property type="entry name" value="Galactose-binding domain-like"/>
    <property type="match status" value="1"/>
</dbReference>
<dbReference type="PROSITE" id="PS00557">
    <property type="entry name" value="FMN_HYDROXY_ACID_DH_1"/>
    <property type="match status" value="1"/>
</dbReference>
<dbReference type="InterPro" id="IPR037396">
    <property type="entry name" value="FMN_HAD"/>
</dbReference>
<evidence type="ECO:0000256" key="5">
    <source>
        <dbReference type="ARBA" id="ARBA00022643"/>
    </source>
</evidence>
<dbReference type="GO" id="GO:0005777">
    <property type="term" value="C:peroxisome"/>
    <property type="evidence" value="ECO:0007669"/>
    <property type="project" value="UniProtKB-SubCell"/>
</dbReference>
<evidence type="ECO:0000256" key="8">
    <source>
        <dbReference type="ARBA" id="ARBA00024042"/>
    </source>
</evidence>
<evidence type="ECO:0000313" key="11">
    <source>
        <dbReference type="Proteomes" id="UP000251960"/>
    </source>
</evidence>
<dbReference type="ExpressionAtlas" id="A0A3L6FQ93">
    <property type="expression patterns" value="baseline and differential"/>
</dbReference>
<sequence>MEDNLPVNVREYQELAKKALPKMHYDYINGGAEDEYTLRENIAAYGRILLRPRVLIDVSKIDMSTSLLGYNMPSPIIVAPTGAHKLANPEGEVATARAAAACNTIMVLSFSSSCRIEEVASSCDAIRFYQLYVYKRRDVSATLVRRAESLGFRAIVLTVDTPVLGRREADIRNKMIAPPLSNLEGLMSLDDFDDAEGGSKLERFSRETLDPSLSWKDVEWLKSITSLPILLKGIVTAEDARKAVEAGAAGVIVSNHGARQLDYAPATISALEEVVKAVAGAVPVLVDGGVRRGTDVLKALALGAKAVMVGRPVFFGLAARGEAGARHVIEMLNKELELAMALCGCRSVAEDVEWLKPAITSLRADPAQRASSPPKPIMNRRTVEEKTENKRRGGIEIHVGSSVVQLYAKESSKMTLEILRKGPRTTAELEAPVADTSLVSADAPRVLADTVLDISGGERAFIEANEAKELLSPLTKPGNSYKRICFSNRSFGIGAANVAGPILDSVKNQLTEVDISDFVAGRSEDEALDVMCIFSKALEGSVLRYLNISDNALGEKGVRAFSELQKSQESLEELYVMNDGISEEAAKALSELIPATEKLKVLHFHNNMTGDEGAMYIAEMVKRSPNVESFRDNLFGVDAGLALSKTLPKLPDLVELYLSDLNLENKGNIRQPKYGHLKDLHDLIRSMEKILVHGKYNDTSYGKNATVTKHTYGGSSVCFINNQFVDRDLKVILGGGTHLVPAWSISILLGCKTVAYNTAKIKTQTSVMVKKYNSVEKEPEALRWSWMPKNLKPFMTDHRDSFRQSQLLEQIATSTDQSDYLCYRTSLEHKGEGSYTLYMNTSGHEMYIFVNGRLVGQNYSADGAFVFQLQSPVKLHSGKYISLLSGTVGLKSAKTLVFVAENPDKFRVVAFSARF</sequence>
<reference evidence="10 11" key="1">
    <citation type="journal article" date="2018" name="Nat. Genet.">
        <title>Extensive intraspecific gene order and gene structural variations between Mo17 and other maize genomes.</title>
        <authorList>
            <person name="Sun S."/>
            <person name="Zhou Y."/>
            <person name="Chen J."/>
            <person name="Shi J."/>
            <person name="Zhao H."/>
            <person name="Zhao H."/>
            <person name="Song W."/>
            <person name="Zhang M."/>
            <person name="Cui Y."/>
            <person name="Dong X."/>
            <person name="Liu H."/>
            <person name="Ma X."/>
            <person name="Jiao Y."/>
            <person name="Wang B."/>
            <person name="Wei X."/>
            <person name="Stein J.C."/>
            <person name="Glaubitz J.C."/>
            <person name="Lu F."/>
            <person name="Yu G."/>
            <person name="Liang C."/>
            <person name="Fengler K."/>
            <person name="Li B."/>
            <person name="Rafalski A."/>
            <person name="Schnable P.S."/>
            <person name="Ware D.H."/>
            <person name="Buckler E.S."/>
            <person name="Lai J."/>
        </authorList>
    </citation>
    <scope>NUCLEOTIDE SEQUENCE [LARGE SCALE GENOMIC DNA]</scope>
    <source>
        <strain evidence="11">cv. Missouri 17</strain>
        <tissue evidence="10">Seedling</tissue>
    </source>
</reference>
<evidence type="ECO:0000256" key="6">
    <source>
        <dbReference type="ARBA" id="ARBA00023002"/>
    </source>
</evidence>
<gene>
    <name evidence="10" type="primary">GLO4</name>
    <name evidence="10" type="ORF">Zm00014a_035578</name>
</gene>
<dbReference type="GO" id="GO:0042742">
    <property type="term" value="P:defense response to bacterium"/>
    <property type="evidence" value="ECO:0007669"/>
    <property type="project" value="UniProtKB-ARBA"/>
</dbReference>
<dbReference type="FunFam" id="3.20.20.70:FF:000204">
    <property type="entry name" value="Peroxisomal (S)-2-hydroxy-acid oxidase GLO4"/>
    <property type="match status" value="1"/>
</dbReference>
<accession>A0A3L6FQ93</accession>
<dbReference type="InterPro" id="IPR012133">
    <property type="entry name" value="Alpha-hydoxy_acid_DH_FMN"/>
</dbReference>
<protein>
    <recommendedName>
        <fullName evidence="3">(S)-2-hydroxy-acid oxidase</fullName>
        <ecNumber evidence="3">1.1.3.15</ecNumber>
    </recommendedName>
</protein>
<organism evidence="10 11">
    <name type="scientific">Zea mays</name>
    <name type="common">Maize</name>
    <dbReference type="NCBI Taxonomy" id="4577"/>
    <lineage>
        <taxon>Eukaryota</taxon>
        <taxon>Viridiplantae</taxon>
        <taxon>Streptophyta</taxon>
        <taxon>Embryophyta</taxon>
        <taxon>Tracheophyta</taxon>
        <taxon>Spermatophyta</taxon>
        <taxon>Magnoliopsida</taxon>
        <taxon>Liliopsida</taxon>
        <taxon>Poales</taxon>
        <taxon>Poaceae</taxon>
        <taxon>PACMAD clade</taxon>
        <taxon>Panicoideae</taxon>
        <taxon>Andropogonodae</taxon>
        <taxon>Andropogoneae</taxon>
        <taxon>Tripsacinae</taxon>
        <taxon>Zea</taxon>
    </lineage>
</organism>
<dbReference type="PROSITE" id="PS51349">
    <property type="entry name" value="FMN_HYDROXY_ACID_DH_2"/>
    <property type="match status" value="1"/>
</dbReference>
<dbReference type="SMART" id="SM00368">
    <property type="entry name" value="LRR_RI"/>
    <property type="match status" value="3"/>
</dbReference>
<dbReference type="InterPro" id="IPR000262">
    <property type="entry name" value="FMN-dep_DH"/>
</dbReference>
<dbReference type="InterPro" id="IPR013785">
    <property type="entry name" value="Aldolase_TIM"/>
</dbReference>
<keyword evidence="6" id="KW-0560">Oxidoreductase</keyword>
<dbReference type="EC" id="1.1.3.15" evidence="3"/>
<dbReference type="GO" id="GO:0003973">
    <property type="term" value="F:(S)-2-hydroxy-acid oxidase activity"/>
    <property type="evidence" value="ECO:0007669"/>
    <property type="project" value="UniProtKB-EC"/>
</dbReference>
<dbReference type="Pfam" id="PF17834">
    <property type="entry name" value="GHD"/>
    <property type="match status" value="1"/>
</dbReference>
<evidence type="ECO:0000256" key="4">
    <source>
        <dbReference type="ARBA" id="ARBA00022630"/>
    </source>
</evidence>
<keyword evidence="5" id="KW-0288">FMN</keyword>
<dbReference type="EMBL" id="NCVQ01000003">
    <property type="protein sequence ID" value="PWZ37055.1"/>
    <property type="molecule type" value="Genomic_DNA"/>
</dbReference>
<evidence type="ECO:0000256" key="3">
    <source>
        <dbReference type="ARBA" id="ARBA00013087"/>
    </source>
</evidence>
<dbReference type="Pfam" id="PF01070">
    <property type="entry name" value="FMN_dh"/>
    <property type="match status" value="1"/>
</dbReference>
<comment type="caution">
    <text evidence="10">The sequence shown here is derived from an EMBL/GenBank/DDBJ whole genome shotgun (WGS) entry which is preliminary data.</text>
</comment>
<dbReference type="PANTHER" id="PTHR10578">
    <property type="entry name" value="S -2-HYDROXY-ACID OXIDASE-RELATED"/>
    <property type="match status" value="1"/>
</dbReference>
<dbReference type="SUPFAM" id="SSF52047">
    <property type="entry name" value="RNI-like"/>
    <property type="match status" value="1"/>
</dbReference>
<dbReference type="SMART" id="SM01240">
    <property type="entry name" value="IMPDH"/>
    <property type="match status" value="1"/>
</dbReference>
<dbReference type="SUPFAM" id="SSF51395">
    <property type="entry name" value="FMN-linked oxidoreductases"/>
    <property type="match status" value="1"/>
</dbReference>
<comment type="subcellular location">
    <subcellularLocation>
        <location evidence="2">Peroxisome</location>
    </subcellularLocation>
</comment>
<dbReference type="Gene3D" id="3.20.20.70">
    <property type="entry name" value="Aldolase class I"/>
    <property type="match status" value="1"/>
</dbReference>
<keyword evidence="4" id="KW-0285">Flavoprotein</keyword>
<name>A0A3L6FQ93_MAIZE</name>
<proteinExistence type="inferred from homology"/>